<evidence type="ECO:0000256" key="3">
    <source>
        <dbReference type="ARBA" id="ARBA00022741"/>
    </source>
</evidence>
<comment type="caution">
    <text evidence="7">The sequence shown here is derived from an EMBL/GenBank/DDBJ whole genome shotgun (WGS) entry which is preliminary data.</text>
</comment>
<dbReference type="InterPro" id="IPR000719">
    <property type="entry name" value="Prot_kinase_dom"/>
</dbReference>
<accession>A0ABR2K4U2</accession>
<keyword evidence="4" id="KW-0418">Kinase</keyword>
<protein>
    <recommendedName>
        <fullName evidence="6">Protein kinase domain-containing protein</fullName>
    </recommendedName>
</protein>
<evidence type="ECO:0000259" key="6">
    <source>
        <dbReference type="PROSITE" id="PS50011"/>
    </source>
</evidence>
<evidence type="ECO:0000256" key="5">
    <source>
        <dbReference type="ARBA" id="ARBA00022840"/>
    </source>
</evidence>
<dbReference type="SMART" id="SM00220">
    <property type="entry name" value="S_TKc"/>
    <property type="match status" value="1"/>
</dbReference>
<sequence length="411" mass="48014">MQKRLIISIQAGLDQIYCGLSHHDIFLCQHIITNEKVIIEKYNYEAPTPIELNSFLSRQSLNRRILSGIATLQQTYNVIRKPNFTWFVSEIVEGSSPLEMISGNPLEVSQAKYLFFLLTQTVLILHNHLLSFNDWRPENFIMCETMIKFINYPAILSLTPASNEKKLSYLGDPRWMSPESLVEKTYDMIQSDIWCLGLYLHFMLTGKMLFDKSRTLYTGLKKFQYQAPKNIDPAAAEILTQTLVIDPTKRMTLRDILSHRFLMPFVPFPINRVPLEQTPEISEWMEFFRYDFEKISEKIRSFVCDDTTMIFCLCLKCIEKGRKPSDYRESMKTKELEFDPRKNIIVPQNLNSFFNKESKTVKFNLPPKPKDLKSKQKTAKLHKLLNVCSSELSKRDPSVNHLDAFIEDTNY</sequence>
<evidence type="ECO:0000313" key="7">
    <source>
        <dbReference type="EMBL" id="KAK8886148.1"/>
    </source>
</evidence>
<proteinExistence type="predicted"/>
<evidence type="ECO:0000313" key="8">
    <source>
        <dbReference type="Proteomes" id="UP001470230"/>
    </source>
</evidence>
<keyword evidence="8" id="KW-1185">Reference proteome</keyword>
<reference evidence="7 8" key="1">
    <citation type="submission" date="2024-04" db="EMBL/GenBank/DDBJ databases">
        <title>Tritrichomonas musculus Genome.</title>
        <authorList>
            <person name="Alves-Ferreira E."/>
            <person name="Grigg M."/>
            <person name="Lorenzi H."/>
            <person name="Galac M."/>
        </authorList>
    </citation>
    <scope>NUCLEOTIDE SEQUENCE [LARGE SCALE GENOMIC DNA]</scope>
    <source>
        <strain evidence="7 8">EAF2021</strain>
    </source>
</reference>
<name>A0ABR2K4U2_9EUKA</name>
<evidence type="ECO:0000256" key="4">
    <source>
        <dbReference type="ARBA" id="ARBA00022777"/>
    </source>
</evidence>
<dbReference type="PANTHER" id="PTHR24345">
    <property type="entry name" value="SERINE/THREONINE-PROTEIN KINASE PLK"/>
    <property type="match status" value="1"/>
</dbReference>
<dbReference type="SUPFAM" id="SSF56112">
    <property type="entry name" value="Protein kinase-like (PK-like)"/>
    <property type="match status" value="1"/>
</dbReference>
<dbReference type="Proteomes" id="UP001470230">
    <property type="component" value="Unassembled WGS sequence"/>
</dbReference>
<evidence type="ECO:0000256" key="1">
    <source>
        <dbReference type="ARBA" id="ARBA00022527"/>
    </source>
</evidence>
<gene>
    <name evidence="7" type="ORF">M9Y10_041608</name>
</gene>
<dbReference type="Gene3D" id="1.10.510.10">
    <property type="entry name" value="Transferase(Phosphotransferase) domain 1"/>
    <property type="match status" value="1"/>
</dbReference>
<keyword evidence="3" id="KW-0547">Nucleotide-binding</keyword>
<organism evidence="7 8">
    <name type="scientific">Tritrichomonas musculus</name>
    <dbReference type="NCBI Taxonomy" id="1915356"/>
    <lineage>
        <taxon>Eukaryota</taxon>
        <taxon>Metamonada</taxon>
        <taxon>Parabasalia</taxon>
        <taxon>Tritrichomonadida</taxon>
        <taxon>Tritrichomonadidae</taxon>
        <taxon>Tritrichomonas</taxon>
    </lineage>
</organism>
<dbReference type="InterPro" id="IPR011009">
    <property type="entry name" value="Kinase-like_dom_sf"/>
</dbReference>
<keyword evidence="1" id="KW-0723">Serine/threonine-protein kinase</keyword>
<keyword evidence="2" id="KW-0808">Transferase</keyword>
<dbReference type="Pfam" id="PF00069">
    <property type="entry name" value="Pkinase"/>
    <property type="match status" value="1"/>
</dbReference>
<dbReference type="PANTHER" id="PTHR24345:SF91">
    <property type="entry name" value="SERINE_THREONINE-PROTEIN KINASE PLK4"/>
    <property type="match status" value="1"/>
</dbReference>
<keyword evidence="5" id="KW-0067">ATP-binding</keyword>
<dbReference type="PROSITE" id="PS50011">
    <property type="entry name" value="PROTEIN_KINASE_DOM"/>
    <property type="match status" value="1"/>
</dbReference>
<dbReference type="EMBL" id="JAPFFF010000007">
    <property type="protein sequence ID" value="KAK8886148.1"/>
    <property type="molecule type" value="Genomic_DNA"/>
</dbReference>
<feature type="domain" description="Protein kinase" evidence="6">
    <location>
        <begin position="1"/>
        <end position="262"/>
    </location>
</feature>
<evidence type="ECO:0000256" key="2">
    <source>
        <dbReference type="ARBA" id="ARBA00022679"/>
    </source>
</evidence>